<evidence type="ECO:0000256" key="1">
    <source>
        <dbReference type="SAM" id="MobiDB-lite"/>
    </source>
</evidence>
<reference evidence="2 3" key="1">
    <citation type="submission" date="2023-10" db="EMBL/GenBank/DDBJ databases">
        <title>Genomes of two closely related lineages of the louse Polyplax serrata with different host specificities.</title>
        <authorList>
            <person name="Martinu J."/>
            <person name="Tarabai H."/>
            <person name="Stefka J."/>
            <person name="Hypsa V."/>
        </authorList>
    </citation>
    <scope>NUCLEOTIDE SEQUENCE [LARGE SCALE GENOMIC DNA]</scope>
    <source>
        <strain evidence="2">HR10_N</strain>
    </source>
</reference>
<dbReference type="PANTHER" id="PTHR10380">
    <property type="entry name" value="CUTICLE PROTEIN"/>
    <property type="match status" value="1"/>
</dbReference>
<evidence type="ECO:0000313" key="3">
    <source>
        <dbReference type="Proteomes" id="UP001372834"/>
    </source>
</evidence>
<gene>
    <name evidence="2" type="ORF">RUM43_010301</name>
</gene>
<comment type="caution">
    <text evidence="2">The sequence shown here is derived from an EMBL/GenBank/DDBJ whole genome shotgun (WGS) entry which is preliminary data.</text>
</comment>
<dbReference type="EMBL" id="JAWJWE010000004">
    <property type="protein sequence ID" value="KAK6636639.1"/>
    <property type="molecule type" value="Genomic_DNA"/>
</dbReference>
<feature type="compositionally biased region" description="Basic and acidic residues" evidence="1">
    <location>
        <begin position="137"/>
        <end position="147"/>
    </location>
</feature>
<sequence length="455" mass="51566">MKRTVGRQGKCFHRQVVIICATCAYGQQYGPVPPRPQQFPGATLIQPARANFRQRFTAPRVPESFQAVEHHPPTRSRRPPQTIRKGSPLLIQHQILEQPKANLIEEVPVQVQFTNAISTPIPQFQPVTSRALTPRPVQEDVHEEEARTVLSTPTTTAYPSSIRGSYQPTPTPVVLHPAVAQPQVPPAYQKPQYLQPSAFRTQHFQPEAPVAVPVTVTVPVPAPAPEAIVPARQIIRQQIRPVQQAALPINRPPVPQSVLAPQTAVTSQPVQEEEYFRQVQGRPLKKQEPVRQQIIEREHYKQYPSKPTEVINQQPVSVQRDYTKPVPRQPHVKAPTKERKPVAQTIRKYHEEHEDGSITWGYENDDGSFKEETIGTDCVTRGKYGYYDPDGVKREYTYETGIPCVKENEEAESSLHGYIDYTNNKYVFPNGDEIDLESMVKNRARKPVGQYRVRS</sequence>
<protein>
    <submittedName>
        <fullName evidence="2">Uncharacterized protein</fullName>
    </submittedName>
</protein>
<proteinExistence type="predicted"/>
<dbReference type="PANTHER" id="PTHR10380:SF2">
    <property type="entry name" value="AGAP003037-PA"/>
    <property type="match status" value="1"/>
</dbReference>
<dbReference type="Proteomes" id="UP001372834">
    <property type="component" value="Unassembled WGS sequence"/>
</dbReference>
<accession>A0AAN8S4S9</accession>
<dbReference type="InterPro" id="IPR050468">
    <property type="entry name" value="Cuticle_Struct_Prot"/>
</dbReference>
<dbReference type="GO" id="GO:0062129">
    <property type="term" value="C:chitin-based extracellular matrix"/>
    <property type="evidence" value="ECO:0007669"/>
    <property type="project" value="TreeGrafter"/>
</dbReference>
<feature type="compositionally biased region" description="Polar residues" evidence="1">
    <location>
        <begin position="149"/>
        <end position="163"/>
    </location>
</feature>
<dbReference type="GO" id="GO:0008010">
    <property type="term" value="F:structural constituent of chitin-based larval cuticle"/>
    <property type="evidence" value="ECO:0007669"/>
    <property type="project" value="TreeGrafter"/>
</dbReference>
<feature type="region of interest" description="Disordered" evidence="1">
    <location>
        <begin position="133"/>
        <end position="163"/>
    </location>
</feature>
<evidence type="ECO:0000313" key="2">
    <source>
        <dbReference type="EMBL" id="KAK6636639.1"/>
    </source>
</evidence>
<organism evidence="2 3">
    <name type="scientific">Polyplax serrata</name>
    <name type="common">Common mouse louse</name>
    <dbReference type="NCBI Taxonomy" id="468196"/>
    <lineage>
        <taxon>Eukaryota</taxon>
        <taxon>Metazoa</taxon>
        <taxon>Ecdysozoa</taxon>
        <taxon>Arthropoda</taxon>
        <taxon>Hexapoda</taxon>
        <taxon>Insecta</taxon>
        <taxon>Pterygota</taxon>
        <taxon>Neoptera</taxon>
        <taxon>Paraneoptera</taxon>
        <taxon>Psocodea</taxon>
        <taxon>Troctomorpha</taxon>
        <taxon>Phthiraptera</taxon>
        <taxon>Anoplura</taxon>
        <taxon>Polyplacidae</taxon>
        <taxon>Polyplax</taxon>
    </lineage>
</organism>
<dbReference type="AlphaFoldDB" id="A0AAN8S4S9"/>
<name>A0AAN8S4S9_POLSC</name>